<organism evidence="2 3">
    <name type="scientific">Rhizobium subbaraonis</name>
    <dbReference type="NCBI Taxonomy" id="908946"/>
    <lineage>
        <taxon>Bacteria</taxon>
        <taxon>Pseudomonadati</taxon>
        <taxon>Pseudomonadota</taxon>
        <taxon>Alphaproteobacteria</taxon>
        <taxon>Hyphomicrobiales</taxon>
        <taxon>Rhizobiaceae</taxon>
        <taxon>Rhizobium/Agrobacterium group</taxon>
        <taxon>Rhizobium</taxon>
    </lineage>
</organism>
<proteinExistence type="predicted"/>
<name>A0A285UTQ9_9HYPH</name>
<dbReference type="RefSeq" id="WP_176526824.1">
    <property type="nucleotide sequence ID" value="NZ_OBQD01000013.1"/>
</dbReference>
<gene>
    <name evidence="2" type="ORF">SAMN05892877_11391</name>
</gene>
<dbReference type="Proteomes" id="UP000219167">
    <property type="component" value="Unassembled WGS sequence"/>
</dbReference>
<evidence type="ECO:0000313" key="3">
    <source>
        <dbReference type="Proteomes" id="UP000219167"/>
    </source>
</evidence>
<sequence>MTDSDDIQQRVRKIRRKNWIVLFVLLGFAVSVTAYSALHIRSEMRMSAPASGAAAIGK</sequence>
<dbReference type="EMBL" id="OBQD01000013">
    <property type="protein sequence ID" value="SOC44758.1"/>
    <property type="molecule type" value="Genomic_DNA"/>
</dbReference>
<reference evidence="2 3" key="1">
    <citation type="submission" date="2017-08" db="EMBL/GenBank/DDBJ databases">
        <authorList>
            <person name="de Groot N.N."/>
        </authorList>
    </citation>
    <scope>NUCLEOTIDE SEQUENCE [LARGE SCALE GENOMIC DNA]</scope>
    <source>
        <strain evidence="2 3">JC85</strain>
    </source>
</reference>
<keyword evidence="1" id="KW-0812">Transmembrane</keyword>
<evidence type="ECO:0000313" key="2">
    <source>
        <dbReference type="EMBL" id="SOC44758.1"/>
    </source>
</evidence>
<feature type="transmembrane region" description="Helical" evidence="1">
    <location>
        <begin position="19"/>
        <end position="38"/>
    </location>
</feature>
<keyword evidence="1" id="KW-0472">Membrane</keyword>
<protein>
    <submittedName>
        <fullName evidence="2">Uncharacterized protein</fullName>
    </submittedName>
</protein>
<dbReference type="AlphaFoldDB" id="A0A285UTQ9"/>
<keyword evidence="3" id="KW-1185">Reference proteome</keyword>
<evidence type="ECO:0000256" key="1">
    <source>
        <dbReference type="SAM" id="Phobius"/>
    </source>
</evidence>
<keyword evidence="1" id="KW-1133">Transmembrane helix</keyword>
<accession>A0A285UTQ9</accession>